<protein>
    <submittedName>
        <fullName evidence="2 3">Uncharacterized protein</fullName>
    </submittedName>
</protein>
<organism evidence="2">
    <name type="scientific">Puccinia triticina (isolate 1-1 / race 1 (BBBD))</name>
    <name type="common">Brown leaf rust fungus</name>
    <dbReference type="NCBI Taxonomy" id="630390"/>
    <lineage>
        <taxon>Eukaryota</taxon>
        <taxon>Fungi</taxon>
        <taxon>Dikarya</taxon>
        <taxon>Basidiomycota</taxon>
        <taxon>Pucciniomycotina</taxon>
        <taxon>Pucciniomycetes</taxon>
        <taxon>Pucciniales</taxon>
        <taxon>Pucciniaceae</taxon>
        <taxon>Puccinia</taxon>
    </lineage>
</organism>
<proteinExistence type="predicted"/>
<gene>
    <name evidence="2" type="ORF">PTTG_31145</name>
</gene>
<reference evidence="3 4" key="3">
    <citation type="journal article" date="2017" name="G3 (Bethesda)">
        <title>Comparative analysis highlights variable genome content of wheat rusts and divergence of the mating loci.</title>
        <authorList>
            <person name="Cuomo C.A."/>
            <person name="Bakkeren G."/>
            <person name="Khalil H.B."/>
            <person name="Panwar V."/>
            <person name="Joly D."/>
            <person name="Linning R."/>
            <person name="Sakthikumar S."/>
            <person name="Song X."/>
            <person name="Adiconis X."/>
            <person name="Fan L."/>
            <person name="Goldberg J.M."/>
            <person name="Levin J.Z."/>
            <person name="Young S."/>
            <person name="Zeng Q."/>
            <person name="Anikster Y."/>
            <person name="Bruce M."/>
            <person name="Wang M."/>
            <person name="Yin C."/>
            <person name="McCallum B."/>
            <person name="Szabo L.J."/>
            <person name="Hulbert S."/>
            <person name="Chen X."/>
            <person name="Fellers J.P."/>
        </authorList>
    </citation>
    <scope>NUCLEOTIDE SEQUENCE</scope>
    <source>
        <strain evidence="3">isolate 1-1 / race 1 (BBBD)</strain>
        <strain evidence="4">Isolate 1-1 / race 1 (BBBD)</strain>
    </source>
</reference>
<dbReference type="VEuPathDB" id="FungiDB:PTTG_31145"/>
<evidence type="ECO:0000256" key="1">
    <source>
        <dbReference type="SAM" id="MobiDB-lite"/>
    </source>
</evidence>
<name>A0A180FW25_PUCT1</name>
<feature type="region of interest" description="Disordered" evidence="1">
    <location>
        <begin position="1"/>
        <end position="75"/>
    </location>
</feature>
<feature type="compositionally biased region" description="Basic and acidic residues" evidence="1">
    <location>
        <begin position="23"/>
        <end position="37"/>
    </location>
</feature>
<evidence type="ECO:0000313" key="4">
    <source>
        <dbReference type="Proteomes" id="UP000005240"/>
    </source>
</evidence>
<accession>A0A180FW25</accession>
<evidence type="ECO:0000313" key="3">
    <source>
        <dbReference type="EnsemblFungi" id="PTTG_31145-t43_1-p1"/>
    </source>
</evidence>
<dbReference type="Proteomes" id="UP000005240">
    <property type="component" value="Unassembled WGS sequence"/>
</dbReference>
<reference evidence="3" key="4">
    <citation type="submission" date="2025-05" db="UniProtKB">
        <authorList>
            <consortium name="EnsemblFungi"/>
        </authorList>
    </citation>
    <scope>IDENTIFICATION</scope>
    <source>
        <strain evidence="3">isolate 1-1 / race 1 (BBBD)</strain>
    </source>
</reference>
<dbReference type="EnsemblFungi" id="PTTG_31145-t43_1">
    <property type="protein sequence ID" value="PTTG_31145-t43_1-p1"/>
    <property type="gene ID" value="PTTG_31145"/>
</dbReference>
<evidence type="ECO:0000313" key="2">
    <source>
        <dbReference type="EMBL" id="OAV84631.1"/>
    </source>
</evidence>
<dbReference type="AlphaFoldDB" id="A0A180FW25"/>
<dbReference type="OrthoDB" id="2444812at2759"/>
<dbReference type="EMBL" id="ADAS02014138">
    <property type="protein sequence ID" value="OAV84631.1"/>
    <property type="molecule type" value="Genomic_DNA"/>
</dbReference>
<reference evidence="2" key="2">
    <citation type="submission" date="2016-05" db="EMBL/GenBank/DDBJ databases">
        <title>Comparative analysis highlights variable genome content of wheat rusts and divergence of the mating loci.</title>
        <authorList>
            <person name="Cuomo C.A."/>
            <person name="Bakkeren G."/>
            <person name="Szabo L."/>
            <person name="Khalil H."/>
            <person name="Joly D."/>
            <person name="Goldberg J."/>
            <person name="Young S."/>
            <person name="Zeng Q."/>
            <person name="Fellers J."/>
        </authorList>
    </citation>
    <scope>NUCLEOTIDE SEQUENCE [LARGE SCALE GENOMIC DNA]</scope>
    <source>
        <strain evidence="2">1-1 BBBD Race 1</strain>
    </source>
</reference>
<reference evidence="2" key="1">
    <citation type="submission" date="2009-11" db="EMBL/GenBank/DDBJ databases">
        <authorList>
            <consortium name="The Broad Institute Genome Sequencing Platform"/>
            <person name="Ward D."/>
            <person name="Feldgarden M."/>
            <person name="Earl A."/>
            <person name="Young S.K."/>
            <person name="Zeng Q."/>
            <person name="Koehrsen M."/>
            <person name="Alvarado L."/>
            <person name="Berlin A."/>
            <person name="Bochicchio J."/>
            <person name="Borenstein D."/>
            <person name="Chapman S.B."/>
            <person name="Chen Z."/>
            <person name="Engels R."/>
            <person name="Freedman E."/>
            <person name="Gellesch M."/>
            <person name="Goldberg J."/>
            <person name="Griggs A."/>
            <person name="Gujja S."/>
            <person name="Heilman E."/>
            <person name="Heiman D."/>
            <person name="Hepburn T."/>
            <person name="Howarth C."/>
            <person name="Jen D."/>
            <person name="Larson L."/>
            <person name="Lewis B."/>
            <person name="Mehta T."/>
            <person name="Park D."/>
            <person name="Pearson M."/>
            <person name="Roberts A."/>
            <person name="Saif S."/>
            <person name="Shea T."/>
            <person name="Shenoy N."/>
            <person name="Sisk P."/>
            <person name="Stolte C."/>
            <person name="Sykes S."/>
            <person name="Thomson T."/>
            <person name="Walk T."/>
            <person name="White J."/>
            <person name="Yandava C."/>
            <person name="Izard J."/>
            <person name="Baranova O.V."/>
            <person name="Blanton J.M."/>
            <person name="Tanner A.C."/>
            <person name="Dewhirst F.E."/>
            <person name="Haas B."/>
            <person name="Nusbaum C."/>
            <person name="Birren B."/>
        </authorList>
    </citation>
    <scope>NUCLEOTIDE SEQUENCE [LARGE SCALE GENOMIC DNA]</scope>
    <source>
        <strain evidence="2">1-1 BBBD Race 1</strain>
    </source>
</reference>
<keyword evidence="4" id="KW-1185">Reference proteome</keyword>
<sequence length="75" mass="7798">MESQQPRSKRTRTESASSGSGLKADHPAKAAKTETRPADAAQSLERAEDAELSGPSGGEGPQNEEETGSQESPSD</sequence>
<feature type="non-terminal residue" evidence="2">
    <location>
        <position position="75"/>
    </location>
</feature>
<feature type="compositionally biased region" description="Acidic residues" evidence="1">
    <location>
        <begin position="62"/>
        <end position="75"/>
    </location>
</feature>